<organism evidence="1 2">
    <name type="scientific">Orientia tsutsugamushi str. TA716</name>
    <dbReference type="NCBI Taxonomy" id="1359175"/>
    <lineage>
        <taxon>Bacteria</taxon>
        <taxon>Pseudomonadati</taxon>
        <taxon>Pseudomonadota</taxon>
        <taxon>Alphaproteobacteria</taxon>
        <taxon>Rickettsiales</taxon>
        <taxon>Rickettsiaceae</taxon>
        <taxon>Rickettsieae</taxon>
        <taxon>Orientia</taxon>
    </lineage>
</organism>
<comment type="caution">
    <text evidence="1">The sequence shown here is derived from an EMBL/GenBank/DDBJ whole genome shotgun (WGS) entry which is preliminary data.</text>
</comment>
<reference evidence="1 2" key="1">
    <citation type="submission" date="2015-01" db="EMBL/GenBank/DDBJ databases">
        <title>Genome Sequencing of Rickettsiales.</title>
        <authorList>
            <person name="Daugherty S.C."/>
            <person name="Su Q."/>
            <person name="Abolude K."/>
            <person name="Beier-Sexton M."/>
            <person name="Carlyon J.A."/>
            <person name="Carter R."/>
            <person name="Day N.P."/>
            <person name="Dumler S.J."/>
            <person name="Dyachenko V."/>
            <person name="Godinez A."/>
            <person name="Kurtti T.J."/>
            <person name="Lichay M."/>
            <person name="Mullins K.E."/>
            <person name="Ott S."/>
            <person name="Pappas-Brown V."/>
            <person name="Paris D.H."/>
            <person name="Patel P."/>
            <person name="Richards A.L."/>
            <person name="Sadzewicz L."/>
            <person name="Sears K."/>
            <person name="Seidman D."/>
            <person name="Sengamalay N."/>
            <person name="Stenos J."/>
            <person name="Tallon L.J."/>
            <person name="Vincent G."/>
            <person name="Fraser C.M."/>
            <person name="Munderloh U."/>
            <person name="Dunning-Hotopp J.C."/>
        </authorList>
    </citation>
    <scope>NUCLEOTIDE SEQUENCE [LARGE SCALE GENOMIC DNA]</scope>
    <source>
        <strain evidence="1 2">TA716</strain>
    </source>
</reference>
<sequence length="57" mass="6882">MLYTDLTIFYYNHCQGKKHENIILIRQSFLYPIIRGFIGIKHFKIKHELARVLQDGF</sequence>
<evidence type="ECO:0000313" key="1">
    <source>
        <dbReference type="EMBL" id="KJV71996.1"/>
    </source>
</evidence>
<dbReference type="Proteomes" id="UP000033671">
    <property type="component" value="Unassembled WGS sequence"/>
</dbReference>
<proteinExistence type="predicted"/>
<dbReference type="AlphaFoldDB" id="A0A0F3NW41"/>
<protein>
    <submittedName>
        <fullName evidence="1">Uncharacterized protein</fullName>
    </submittedName>
</protein>
<name>A0A0F3NW41_ORITS</name>
<dbReference type="EMBL" id="LAOA01000123">
    <property type="protein sequence ID" value="KJV71996.1"/>
    <property type="molecule type" value="Genomic_DNA"/>
</dbReference>
<accession>A0A0F3NW41</accession>
<dbReference type="PATRIC" id="fig|1359175.3.peg.395"/>
<gene>
    <name evidence="1" type="ORF">OTSTA716_2090</name>
</gene>
<evidence type="ECO:0000313" key="2">
    <source>
        <dbReference type="Proteomes" id="UP000033671"/>
    </source>
</evidence>